<proteinExistence type="predicted"/>
<organism evidence="1 2">
    <name type="scientific">Prunus yedoensis var. nudiflora</name>
    <dbReference type="NCBI Taxonomy" id="2094558"/>
    <lineage>
        <taxon>Eukaryota</taxon>
        <taxon>Viridiplantae</taxon>
        <taxon>Streptophyta</taxon>
        <taxon>Embryophyta</taxon>
        <taxon>Tracheophyta</taxon>
        <taxon>Spermatophyta</taxon>
        <taxon>Magnoliopsida</taxon>
        <taxon>eudicotyledons</taxon>
        <taxon>Gunneridae</taxon>
        <taxon>Pentapetalae</taxon>
        <taxon>rosids</taxon>
        <taxon>fabids</taxon>
        <taxon>Rosales</taxon>
        <taxon>Rosaceae</taxon>
        <taxon>Amygdaloideae</taxon>
        <taxon>Amygdaleae</taxon>
        <taxon>Prunus</taxon>
    </lineage>
</organism>
<gene>
    <name evidence="1" type="ORF">Pyn_11098</name>
</gene>
<accession>A0A314Z9S2</accession>
<reference evidence="1 2" key="1">
    <citation type="submission" date="2018-02" db="EMBL/GenBank/DDBJ databases">
        <title>Draft genome of wild Prunus yedoensis var. nudiflora.</title>
        <authorList>
            <person name="Baek S."/>
            <person name="Kim J.-H."/>
            <person name="Choi K."/>
            <person name="Kim G.-B."/>
            <person name="Cho A."/>
            <person name="Jang H."/>
            <person name="Shin C.-H."/>
            <person name="Yu H.-J."/>
            <person name="Mun J.-H."/>
        </authorList>
    </citation>
    <scope>NUCLEOTIDE SEQUENCE [LARGE SCALE GENOMIC DNA]</scope>
    <source>
        <strain evidence="2">cv. Jeju island</strain>
        <tissue evidence="1">Leaf</tissue>
    </source>
</reference>
<dbReference type="AlphaFoldDB" id="A0A314Z9S2"/>
<keyword evidence="2" id="KW-1185">Reference proteome</keyword>
<evidence type="ECO:0000313" key="1">
    <source>
        <dbReference type="EMBL" id="PQQ16099.1"/>
    </source>
</evidence>
<evidence type="ECO:0000313" key="2">
    <source>
        <dbReference type="Proteomes" id="UP000250321"/>
    </source>
</evidence>
<comment type="caution">
    <text evidence="1">The sequence shown here is derived from an EMBL/GenBank/DDBJ whole genome shotgun (WGS) entry which is preliminary data.</text>
</comment>
<name>A0A314Z9S2_PRUYE</name>
<sequence>MKANQGLIYPSKPFTTHDPWGGSKDLGCLRACSYSLACAAECLRQLQLKVWDIEDLLAAVYLTKYYSKSCESPQCSICYNCFSVMLEPVQKVQEMSFLLTESPRLVPAS</sequence>
<dbReference type="EMBL" id="PJQY01000205">
    <property type="protein sequence ID" value="PQQ16099.1"/>
    <property type="molecule type" value="Genomic_DNA"/>
</dbReference>
<dbReference type="Proteomes" id="UP000250321">
    <property type="component" value="Unassembled WGS sequence"/>
</dbReference>
<protein>
    <submittedName>
        <fullName evidence="1">Uncharacterized protein</fullName>
    </submittedName>
</protein>